<sequence>MGFWNLGFESSVLKVSIRVPFVVHGINVRTDCWFNFLAKFSLTVVVPVNIGRKVLNKRSLKLKRLLIDLLRFPRSMLAAAIFTASAFRHNFCFTGFQLLRLNDSALSICCPPDQSHSSVANL</sequence>
<organism evidence="1 2">
    <name type="scientific">Anisodus acutangulus</name>
    <dbReference type="NCBI Taxonomy" id="402998"/>
    <lineage>
        <taxon>Eukaryota</taxon>
        <taxon>Viridiplantae</taxon>
        <taxon>Streptophyta</taxon>
        <taxon>Embryophyta</taxon>
        <taxon>Tracheophyta</taxon>
        <taxon>Spermatophyta</taxon>
        <taxon>Magnoliopsida</taxon>
        <taxon>eudicotyledons</taxon>
        <taxon>Gunneridae</taxon>
        <taxon>Pentapetalae</taxon>
        <taxon>asterids</taxon>
        <taxon>lamiids</taxon>
        <taxon>Solanales</taxon>
        <taxon>Solanaceae</taxon>
        <taxon>Solanoideae</taxon>
        <taxon>Hyoscyameae</taxon>
        <taxon>Anisodus</taxon>
    </lineage>
</organism>
<gene>
    <name evidence="1" type="ORF">K7X08_030968</name>
</gene>
<protein>
    <submittedName>
        <fullName evidence="1">Uncharacterized protein</fullName>
    </submittedName>
</protein>
<dbReference type="Proteomes" id="UP001152561">
    <property type="component" value="Unassembled WGS sequence"/>
</dbReference>
<evidence type="ECO:0000313" key="2">
    <source>
        <dbReference type="Proteomes" id="UP001152561"/>
    </source>
</evidence>
<dbReference type="AlphaFoldDB" id="A0A9Q1MXV4"/>
<comment type="caution">
    <text evidence="1">The sequence shown here is derived from an EMBL/GenBank/DDBJ whole genome shotgun (WGS) entry which is preliminary data.</text>
</comment>
<reference evidence="2" key="1">
    <citation type="journal article" date="2023" name="Proc. Natl. Acad. Sci. U.S.A.">
        <title>Genomic and structural basis for evolution of tropane alkaloid biosynthesis.</title>
        <authorList>
            <person name="Wanga Y.-J."/>
            <person name="Taina T."/>
            <person name="Yua J.-Y."/>
            <person name="Lia J."/>
            <person name="Xua B."/>
            <person name="Chenc J."/>
            <person name="D'Auriad J.C."/>
            <person name="Huanga J.-P."/>
            <person name="Huanga S.-X."/>
        </authorList>
    </citation>
    <scope>NUCLEOTIDE SEQUENCE [LARGE SCALE GENOMIC DNA]</scope>
    <source>
        <strain evidence="2">cv. KIB-2019</strain>
    </source>
</reference>
<name>A0A9Q1MXV4_9SOLA</name>
<keyword evidence="2" id="KW-1185">Reference proteome</keyword>
<evidence type="ECO:0000313" key="1">
    <source>
        <dbReference type="EMBL" id="KAJ8568746.1"/>
    </source>
</evidence>
<dbReference type="EMBL" id="JAJAGQ010000003">
    <property type="protein sequence ID" value="KAJ8568746.1"/>
    <property type="molecule type" value="Genomic_DNA"/>
</dbReference>
<accession>A0A9Q1MXV4</accession>
<proteinExistence type="predicted"/>